<evidence type="ECO:0000259" key="4">
    <source>
        <dbReference type="Pfam" id="PF00346"/>
    </source>
</evidence>
<dbReference type="GO" id="GO:0008137">
    <property type="term" value="F:NADH dehydrogenase (ubiquinone) activity"/>
    <property type="evidence" value="ECO:0007669"/>
    <property type="project" value="InterPro"/>
</dbReference>
<dbReference type="Pfam" id="PF00346">
    <property type="entry name" value="Complex1_49kDa"/>
    <property type="match status" value="1"/>
</dbReference>
<dbReference type="SUPFAM" id="SSF143243">
    <property type="entry name" value="Nqo5-like"/>
    <property type="match status" value="1"/>
</dbReference>
<keyword evidence="1" id="KW-0560">Oxidoreductase</keyword>
<evidence type="ECO:0000256" key="2">
    <source>
        <dbReference type="ARBA" id="ARBA00023027"/>
    </source>
</evidence>
<dbReference type="InterPro" id="IPR052197">
    <property type="entry name" value="ComplexI_49kDa-like"/>
</dbReference>
<dbReference type="InterPro" id="IPR037232">
    <property type="entry name" value="NADH_quin_OxRdtase_su_C/D-like"/>
</dbReference>
<reference evidence="5" key="1">
    <citation type="submission" date="2020-07" db="EMBL/GenBank/DDBJ databases">
        <title>Huge and variable diversity of episymbiotic CPR bacteria and DPANN archaea in groundwater ecosystems.</title>
        <authorList>
            <person name="He C.Y."/>
            <person name="Keren R."/>
            <person name="Whittaker M."/>
            <person name="Farag I.F."/>
            <person name="Doudna J."/>
            <person name="Cate J.H.D."/>
            <person name="Banfield J.F."/>
        </authorList>
    </citation>
    <scope>NUCLEOTIDE SEQUENCE</scope>
    <source>
        <strain evidence="5">NC_groundwater_17_Pr7_B-0.1um_64_12</strain>
    </source>
</reference>
<dbReference type="InterPro" id="IPR029014">
    <property type="entry name" value="NiFe-Hase_large"/>
</dbReference>
<protein>
    <submittedName>
        <fullName evidence="5">NADH-quinone oxidoreductase subunit C</fullName>
    </submittedName>
</protein>
<feature type="domain" description="NADH-quinone oxidoreductase subunit D" evidence="4">
    <location>
        <begin position="238"/>
        <end position="414"/>
    </location>
</feature>
<organism evidence="5 6">
    <name type="scientific">Fimbriimonas ginsengisoli</name>
    <dbReference type="NCBI Taxonomy" id="1005039"/>
    <lineage>
        <taxon>Bacteria</taxon>
        <taxon>Bacillati</taxon>
        <taxon>Armatimonadota</taxon>
        <taxon>Fimbriimonadia</taxon>
        <taxon>Fimbriimonadales</taxon>
        <taxon>Fimbriimonadaceae</taxon>
        <taxon>Fimbriimonas</taxon>
    </lineage>
</organism>
<gene>
    <name evidence="5" type="ORF">HYR64_00765</name>
</gene>
<dbReference type="SUPFAM" id="SSF56762">
    <property type="entry name" value="HydB/Nqo4-like"/>
    <property type="match status" value="1"/>
</dbReference>
<keyword evidence="2" id="KW-0520">NAD</keyword>
<dbReference type="Gene3D" id="1.10.645.10">
    <property type="entry name" value="Cytochrome-c3 Hydrogenase, chain B"/>
    <property type="match status" value="1"/>
</dbReference>
<name>A0A931PTM6_FIMGI</name>
<dbReference type="PANTHER" id="PTHR43485">
    <property type="entry name" value="HYDROGENASE-4 COMPONENT G"/>
    <property type="match status" value="1"/>
</dbReference>
<dbReference type="GO" id="GO:0051287">
    <property type="term" value="F:NAD binding"/>
    <property type="evidence" value="ECO:0007669"/>
    <property type="project" value="InterPro"/>
</dbReference>
<dbReference type="PANTHER" id="PTHR43485:SF1">
    <property type="entry name" value="FORMATE HYDROGENLYASE SUBUNIT 5-RELATED"/>
    <property type="match status" value="1"/>
</dbReference>
<sequence>MPERARRKGWKYGHLTIRRAEGGKRLLEALLLNLDNGSAEIASTPIIDGGSKFSSVTSAIPAAHWAEQAVGDLWGLHASGHPRWKSLILHEAWPPDKFPFAVSADGPPSPRESKFLTVGGQGVHEIPVGPIHAGIIEPGHFRFSCIGEIVANLDIRLGYVHRGVEARLAAVPLRHARHVAESASSDSAVANALAHAQALEDLWGLEGPKRAAAVRTVALEIERVANHFGDLGALASDIGFALGAATFGRLRGAALGFGQTLSGTRFQRGFVCPGGLAWEVGDAQLRLLTQSLSELKPAAADACEILFENPGVQERLEGVGILKPSLADEFGMVGPTARASGSPYDARCHFAHALFPGLAVDVATETAGDAFARAEVRRKEVFSSLRLIEEVLAALPQGGSLVKTPETLPPSKTAIGIVEAWRGELIHWITTDEQGKISRYAIRDPSFQNWTGVAIAVRGNLVMDFPLINKSFNLSYSGSDL</sequence>
<dbReference type="AlphaFoldDB" id="A0A931PTM6"/>
<dbReference type="GO" id="GO:0016651">
    <property type="term" value="F:oxidoreductase activity, acting on NAD(P)H"/>
    <property type="evidence" value="ECO:0007669"/>
    <property type="project" value="InterPro"/>
</dbReference>
<dbReference type="GO" id="GO:0048038">
    <property type="term" value="F:quinone binding"/>
    <property type="evidence" value="ECO:0007669"/>
    <property type="project" value="InterPro"/>
</dbReference>
<accession>A0A931PTM6</accession>
<dbReference type="Pfam" id="PF00329">
    <property type="entry name" value="Complex1_30kDa"/>
    <property type="match status" value="1"/>
</dbReference>
<evidence type="ECO:0000256" key="1">
    <source>
        <dbReference type="ARBA" id="ARBA00023002"/>
    </source>
</evidence>
<dbReference type="InterPro" id="IPR001268">
    <property type="entry name" value="NADH_UbQ_OxRdtase_30kDa_su"/>
</dbReference>
<dbReference type="Proteomes" id="UP000727962">
    <property type="component" value="Unassembled WGS sequence"/>
</dbReference>
<evidence type="ECO:0000259" key="3">
    <source>
        <dbReference type="Pfam" id="PF00329"/>
    </source>
</evidence>
<evidence type="ECO:0000313" key="6">
    <source>
        <dbReference type="Proteomes" id="UP000727962"/>
    </source>
</evidence>
<evidence type="ECO:0000313" key="5">
    <source>
        <dbReference type="EMBL" id="MBI1755622.1"/>
    </source>
</evidence>
<comment type="caution">
    <text evidence="5">The sequence shown here is derived from an EMBL/GenBank/DDBJ whole genome shotgun (WGS) entry which is preliminary data.</text>
</comment>
<dbReference type="EMBL" id="JACOSL010000004">
    <property type="protein sequence ID" value="MBI1755622.1"/>
    <property type="molecule type" value="Genomic_DNA"/>
</dbReference>
<dbReference type="InterPro" id="IPR001135">
    <property type="entry name" value="NADH_Q_OxRdtase_suD"/>
</dbReference>
<proteinExistence type="predicted"/>
<feature type="domain" description="NADH:ubiquinone oxidoreductase 30kDa subunit" evidence="3">
    <location>
        <begin position="50"/>
        <end position="99"/>
    </location>
</feature>